<evidence type="ECO:0000256" key="3">
    <source>
        <dbReference type="ARBA" id="ARBA00023002"/>
    </source>
</evidence>
<comment type="caution">
    <text evidence="5">The sequence shown here is derived from an EMBL/GenBank/DDBJ whole genome shotgun (WGS) entry which is preliminary data.</text>
</comment>
<dbReference type="InterPro" id="IPR029479">
    <property type="entry name" value="Nitroreductase"/>
</dbReference>
<evidence type="ECO:0000256" key="1">
    <source>
        <dbReference type="ARBA" id="ARBA00022630"/>
    </source>
</evidence>
<dbReference type="Proteomes" id="UP000565078">
    <property type="component" value="Unassembled WGS sequence"/>
</dbReference>
<evidence type="ECO:0000256" key="2">
    <source>
        <dbReference type="ARBA" id="ARBA00022643"/>
    </source>
</evidence>
<dbReference type="CDD" id="cd02062">
    <property type="entry name" value="Nitro_FMN_reductase"/>
    <property type="match status" value="1"/>
</dbReference>
<name>A0A7J4IYB6_9ARCH</name>
<dbReference type="AlphaFoldDB" id="A0A7J4IYB6"/>
<sequence>MKTGYPALYSLMRSRQSVRKFREKKLTKGQIEKVINAAVTAPSSLNSQPWKFVVLQDAAQKKGLRGVYTAARVKLGLYAQDTSFVEKATPIVVVCEDSDFGKMTSCAMAIQNMFLAAQSMGLASLPSVTILMDRESEKLLGEMIGLSARQKIVLVTFFGYADEKPQRKPKKNAKSLVFGNSLKNLGKIL</sequence>
<dbReference type="PANTHER" id="PTHR23026:SF90">
    <property type="entry name" value="IODOTYROSINE DEIODINASE 1"/>
    <property type="match status" value="1"/>
</dbReference>
<protein>
    <recommendedName>
        <fullName evidence="4">Nitroreductase domain-containing protein</fullName>
    </recommendedName>
</protein>
<proteinExistence type="predicted"/>
<dbReference type="InterPro" id="IPR050627">
    <property type="entry name" value="Nitroreductase/BluB"/>
</dbReference>
<dbReference type="Gene3D" id="3.40.109.10">
    <property type="entry name" value="NADH Oxidase"/>
    <property type="match status" value="1"/>
</dbReference>
<evidence type="ECO:0000313" key="5">
    <source>
        <dbReference type="EMBL" id="HIH09844.1"/>
    </source>
</evidence>
<dbReference type="Pfam" id="PF00881">
    <property type="entry name" value="Nitroreductase"/>
    <property type="match status" value="1"/>
</dbReference>
<dbReference type="SUPFAM" id="SSF55469">
    <property type="entry name" value="FMN-dependent nitroreductase-like"/>
    <property type="match status" value="1"/>
</dbReference>
<dbReference type="GO" id="GO:0016491">
    <property type="term" value="F:oxidoreductase activity"/>
    <property type="evidence" value="ECO:0007669"/>
    <property type="project" value="UniProtKB-KW"/>
</dbReference>
<accession>A0A7J4IYB6</accession>
<evidence type="ECO:0000259" key="4">
    <source>
        <dbReference type="Pfam" id="PF00881"/>
    </source>
</evidence>
<dbReference type="PANTHER" id="PTHR23026">
    <property type="entry name" value="NADPH NITROREDUCTASE"/>
    <property type="match status" value="1"/>
</dbReference>
<reference evidence="6" key="1">
    <citation type="journal article" date="2020" name="bioRxiv">
        <title>A rank-normalized archaeal taxonomy based on genome phylogeny resolves widespread incomplete and uneven classifications.</title>
        <authorList>
            <person name="Rinke C."/>
            <person name="Chuvochina M."/>
            <person name="Mussig A.J."/>
            <person name="Chaumeil P.-A."/>
            <person name="Waite D.W."/>
            <person name="Whitman W.B."/>
            <person name="Parks D.H."/>
            <person name="Hugenholtz P."/>
        </authorList>
    </citation>
    <scope>NUCLEOTIDE SEQUENCE [LARGE SCALE GENOMIC DNA]</scope>
</reference>
<keyword evidence="2" id="KW-0288">FMN</keyword>
<dbReference type="InterPro" id="IPR000415">
    <property type="entry name" value="Nitroreductase-like"/>
</dbReference>
<keyword evidence="3" id="KW-0560">Oxidoreductase</keyword>
<evidence type="ECO:0000313" key="6">
    <source>
        <dbReference type="Proteomes" id="UP000565078"/>
    </source>
</evidence>
<organism evidence="5 6">
    <name type="scientific">Candidatus Iainarchaeum sp</name>
    <dbReference type="NCBI Taxonomy" id="3101447"/>
    <lineage>
        <taxon>Archaea</taxon>
        <taxon>Candidatus Iainarchaeota</taxon>
        <taxon>Candidatus Iainarchaeia</taxon>
        <taxon>Candidatus Iainarchaeales</taxon>
        <taxon>Candidatus Iainarchaeaceae</taxon>
        <taxon>Candidatus Iainarchaeum</taxon>
    </lineage>
</organism>
<dbReference type="EMBL" id="DUGC01000063">
    <property type="protein sequence ID" value="HIH09844.1"/>
    <property type="molecule type" value="Genomic_DNA"/>
</dbReference>
<gene>
    <name evidence="5" type="ORF">HA254_04195</name>
</gene>
<keyword evidence="1" id="KW-0285">Flavoprotein</keyword>
<feature type="domain" description="Nitroreductase" evidence="4">
    <location>
        <begin position="13"/>
        <end position="160"/>
    </location>
</feature>